<accession>L0NF84</accession>
<dbReference type="InterPro" id="IPR011014">
    <property type="entry name" value="MscS_channel_TM-2"/>
</dbReference>
<keyword evidence="5 9" id="KW-1133">Transmembrane helix</keyword>
<dbReference type="InterPro" id="IPR023408">
    <property type="entry name" value="MscS_beta-dom_sf"/>
</dbReference>
<evidence type="ECO:0000256" key="5">
    <source>
        <dbReference type="ARBA" id="ARBA00022989"/>
    </source>
</evidence>
<dbReference type="KEGG" id="rht:NT26_1996"/>
<dbReference type="Gene3D" id="1.10.287.1260">
    <property type="match status" value="1"/>
</dbReference>
<dbReference type="GO" id="GO:0005886">
    <property type="term" value="C:plasma membrane"/>
    <property type="evidence" value="ECO:0007669"/>
    <property type="project" value="UniProtKB-SubCell"/>
</dbReference>
<evidence type="ECO:0000256" key="2">
    <source>
        <dbReference type="ARBA" id="ARBA00008017"/>
    </source>
</evidence>
<dbReference type="Proteomes" id="UP000010792">
    <property type="component" value="Chromosome"/>
</dbReference>
<keyword evidence="7" id="KW-0175">Coiled coil</keyword>
<gene>
    <name evidence="13" type="ORF">NT26_1996</name>
</gene>
<dbReference type="PANTHER" id="PTHR30347">
    <property type="entry name" value="POTASSIUM CHANNEL RELATED"/>
    <property type="match status" value="1"/>
</dbReference>
<feature type="transmembrane region" description="Helical" evidence="9">
    <location>
        <begin position="265"/>
        <end position="288"/>
    </location>
</feature>
<feature type="transmembrane region" description="Helical" evidence="9">
    <location>
        <begin position="614"/>
        <end position="643"/>
    </location>
</feature>
<keyword evidence="6 9" id="KW-0472">Membrane</keyword>
<reference evidence="13 14" key="1">
    <citation type="journal article" date="2013" name="Genome Biol. Evol.">
        <title>Life in an arsenic-containing gold mine: genome and physiology of the autotrophic arsenite-oxidizing bacterium rhizobium sp. NT-26.</title>
        <authorList>
            <person name="Andres J."/>
            <person name="Arsene-Ploetze F."/>
            <person name="Barbe V."/>
            <person name="Brochier-Armanet C."/>
            <person name="Cleiss-Arnold J."/>
            <person name="Coppee J.Y."/>
            <person name="Dillies M.A."/>
            <person name="Geist"/>
            <person name="L"/>
            <person name="Joublin A."/>
            <person name="Koechler S."/>
            <person name="Lassalle F."/>
            <person name="Marchal M."/>
            <person name="Medigue C."/>
            <person name="Muller D."/>
            <person name="Nesme X."/>
            <person name="Plewniak F."/>
            <person name="Proux C."/>
            <person name="Ramirez-Bahena M.H."/>
            <person name="Schenowitz C."/>
            <person name="Sismeiro O."/>
            <person name="Vallenet D."/>
            <person name="Santini J.M."/>
            <person name="Bertin P.N."/>
        </authorList>
    </citation>
    <scope>NUCLEOTIDE SEQUENCE [LARGE SCALE GENOMIC DNA]</scope>
    <source>
        <strain evidence="13 14">NT-26</strain>
    </source>
</reference>
<feature type="transmembrane region" description="Helical" evidence="9">
    <location>
        <begin position="300"/>
        <end position="323"/>
    </location>
</feature>
<dbReference type="SUPFAM" id="SSF82861">
    <property type="entry name" value="Mechanosensitive channel protein MscS (YggB), transmembrane region"/>
    <property type="match status" value="1"/>
</dbReference>
<dbReference type="Pfam" id="PF00924">
    <property type="entry name" value="MS_channel_2nd"/>
    <property type="match status" value="1"/>
</dbReference>
<feature type="transmembrane region" description="Helical" evidence="9">
    <location>
        <begin position="375"/>
        <end position="395"/>
    </location>
</feature>
<feature type="transmembrane region" description="Helical" evidence="9">
    <location>
        <begin position="416"/>
        <end position="434"/>
    </location>
</feature>
<evidence type="ECO:0000256" key="7">
    <source>
        <dbReference type="SAM" id="Coils"/>
    </source>
</evidence>
<proteinExistence type="inferred from homology"/>
<keyword evidence="14" id="KW-1185">Reference proteome</keyword>
<feature type="transmembrane region" description="Helical" evidence="9">
    <location>
        <begin position="440"/>
        <end position="458"/>
    </location>
</feature>
<feature type="compositionally biased region" description="Basic and acidic residues" evidence="8">
    <location>
        <begin position="802"/>
        <end position="812"/>
    </location>
</feature>
<evidence type="ECO:0000256" key="3">
    <source>
        <dbReference type="ARBA" id="ARBA00022475"/>
    </source>
</evidence>
<dbReference type="InterPro" id="IPR049278">
    <property type="entry name" value="MS_channel_C"/>
</dbReference>
<dbReference type="InterPro" id="IPR022249">
    <property type="entry name" value="DUF3772"/>
</dbReference>
<dbReference type="GO" id="GO:0008381">
    <property type="term" value="F:mechanosensitive monoatomic ion channel activity"/>
    <property type="evidence" value="ECO:0007669"/>
    <property type="project" value="UniProtKB-ARBA"/>
</dbReference>
<name>L0NF84_9HYPH</name>
<feature type="domain" description="Mechanosensitive ion channel MscS" evidence="10">
    <location>
        <begin position="630"/>
        <end position="697"/>
    </location>
</feature>
<evidence type="ECO:0000256" key="8">
    <source>
        <dbReference type="SAM" id="MobiDB-lite"/>
    </source>
</evidence>
<dbReference type="InterPro" id="IPR010920">
    <property type="entry name" value="LSM_dom_sf"/>
</dbReference>
<evidence type="ECO:0000259" key="12">
    <source>
        <dbReference type="Pfam" id="PF21082"/>
    </source>
</evidence>
<dbReference type="STRING" id="1125847.NT26_1996"/>
<dbReference type="Gene3D" id="2.30.30.60">
    <property type="match status" value="1"/>
</dbReference>
<dbReference type="EMBL" id="FO082820">
    <property type="protein sequence ID" value="CCF19720.1"/>
    <property type="molecule type" value="Genomic_DNA"/>
</dbReference>
<evidence type="ECO:0000259" key="10">
    <source>
        <dbReference type="Pfam" id="PF00924"/>
    </source>
</evidence>
<keyword evidence="4 9" id="KW-0812">Transmembrane</keyword>
<comment type="subcellular location">
    <subcellularLocation>
        <location evidence="1">Cell membrane</location>
        <topology evidence="1">Multi-pass membrane protein</topology>
    </subcellularLocation>
</comment>
<comment type="similarity">
    <text evidence="2">Belongs to the MscS (TC 1.A.23) family.</text>
</comment>
<dbReference type="AlphaFoldDB" id="L0NF84"/>
<keyword evidence="3" id="KW-1003">Cell membrane</keyword>
<evidence type="ECO:0000256" key="4">
    <source>
        <dbReference type="ARBA" id="ARBA00022692"/>
    </source>
</evidence>
<feature type="transmembrane region" description="Helical" evidence="9">
    <location>
        <begin position="499"/>
        <end position="520"/>
    </location>
</feature>
<dbReference type="SUPFAM" id="SSF82689">
    <property type="entry name" value="Mechanosensitive channel protein MscS (YggB), C-terminal domain"/>
    <property type="match status" value="1"/>
</dbReference>
<sequence>MKLRRTSSFSFGIGLLQLILMTALMLTAVPMGRVQAQQPAAAEVTADSINEEMAERLEASRQRLIDIRQRLEQTPIEDLKLAELRVQADEVASELESASADLETRLSQIQARLADLGEAPAAGQPAEAEAVTDERNRLTTERAELTVIIDDAANLRTNANQATSSISTLRRDLFTETLFKRTELSPALFGEAGKAFVLEMRDLGNTVGSWLSFAWKFKKLPLLVAIFLSLGAALVFLAGGRRLFARLIARDPSLEQPTYIKRLSLAFWTTVTRTFSLTAFLVASYLFLDGFNVMRRDVAPIIGAAFGFIWFVYFIWQLADAVLSPRYPRWRLVRVTDRGAHPLLSAIVAMAVVNGLDYLLGVVSEVLNSPLELTIAKSVVASLVIGLILLALSFARPVLDEDPALPGRGWPRWLAVLLRVMGVLLILTVMAGYAGLARFVATQIVLTGAVLVTTYIGILSGKAVGKEGAFARTGLGERLARRFQLGEVALDQIGLAAGLLVYAIALLLGIPLILLTWGFQVTDIEAWIYRFFTRITIGNISISIVGILGGILLFGLGYLATRWIQKWIDSHVLARSHVDTGVRNSVKTGIGYLGIGIAVILGVSAAGIDLSSLALVASALSVGIGFGLQNVVSNFVSGLILLVERPFKVGDHVVTGTTEGIVKRISVRATEIETFRKQSIIVPNSDLINAPVGNWTHRNRVQRSEIPVSVAYGTDPEKVIAILLEIARAVPEVLRNPEPHVDFLAFGASSLDFELRFCLADYSDGIRIRAEVRIEILKRFEVEGIEIPYARQDIMILPRPGRNREGSGKDEDGTVEGGAGM</sequence>
<organism evidence="13 14">
    <name type="scientific">Pseudorhizobium banfieldiae</name>
    <dbReference type="NCBI Taxonomy" id="1125847"/>
    <lineage>
        <taxon>Bacteria</taxon>
        <taxon>Pseudomonadati</taxon>
        <taxon>Pseudomonadota</taxon>
        <taxon>Alphaproteobacteria</taxon>
        <taxon>Hyphomicrobiales</taxon>
        <taxon>Rhizobiaceae</taxon>
        <taxon>Rhizobium/Agrobacterium group</taxon>
        <taxon>Pseudorhizobium</taxon>
    </lineage>
</organism>
<evidence type="ECO:0000259" key="11">
    <source>
        <dbReference type="Pfam" id="PF12607"/>
    </source>
</evidence>
<feature type="transmembrane region" description="Helical" evidence="9">
    <location>
        <begin position="590"/>
        <end position="608"/>
    </location>
</feature>
<dbReference type="SUPFAM" id="SSF50182">
    <property type="entry name" value="Sm-like ribonucleoproteins"/>
    <property type="match status" value="1"/>
</dbReference>
<dbReference type="InterPro" id="IPR006685">
    <property type="entry name" value="MscS_channel_2nd"/>
</dbReference>
<dbReference type="Pfam" id="PF21082">
    <property type="entry name" value="MS_channel_3rd"/>
    <property type="match status" value="1"/>
</dbReference>
<feature type="coiled-coil region" evidence="7">
    <location>
        <begin position="50"/>
        <end position="119"/>
    </location>
</feature>
<feature type="domain" description="Mechanosensitive ion channel MscS C-terminal" evidence="12">
    <location>
        <begin position="705"/>
        <end position="787"/>
    </location>
</feature>
<evidence type="ECO:0000256" key="9">
    <source>
        <dbReference type="SAM" id="Phobius"/>
    </source>
</evidence>
<dbReference type="Gene3D" id="3.30.70.100">
    <property type="match status" value="1"/>
</dbReference>
<evidence type="ECO:0000313" key="13">
    <source>
        <dbReference type="EMBL" id="CCF19720.1"/>
    </source>
</evidence>
<feature type="transmembrane region" description="Helical" evidence="9">
    <location>
        <begin position="343"/>
        <end position="363"/>
    </location>
</feature>
<protein>
    <submittedName>
        <fullName evidence="13">Putative cationic efflux system protein</fullName>
    </submittedName>
</protein>
<feature type="domain" description="DUF3772" evidence="11">
    <location>
        <begin position="151"/>
        <end position="205"/>
    </location>
</feature>
<feature type="transmembrane region" description="Helical" evidence="9">
    <location>
        <begin position="222"/>
        <end position="244"/>
    </location>
</feature>
<evidence type="ECO:0000256" key="6">
    <source>
        <dbReference type="ARBA" id="ARBA00023136"/>
    </source>
</evidence>
<feature type="transmembrane region" description="Helical" evidence="9">
    <location>
        <begin position="540"/>
        <end position="560"/>
    </location>
</feature>
<dbReference type="InterPro" id="IPR011066">
    <property type="entry name" value="MscS_channel_C_sf"/>
</dbReference>
<evidence type="ECO:0000256" key="1">
    <source>
        <dbReference type="ARBA" id="ARBA00004651"/>
    </source>
</evidence>
<dbReference type="Pfam" id="PF12607">
    <property type="entry name" value="DUF3772"/>
    <property type="match status" value="1"/>
</dbReference>
<dbReference type="InterPro" id="IPR052702">
    <property type="entry name" value="MscS-like_channel"/>
</dbReference>
<dbReference type="PANTHER" id="PTHR30347:SF1">
    <property type="entry name" value="MECHANOSENSITIVE CHANNEL MSCK"/>
    <property type="match status" value="1"/>
</dbReference>
<feature type="region of interest" description="Disordered" evidence="8">
    <location>
        <begin position="798"/>
        <end position="821"/>
    </location>
</feature>
<evidence type="ECO:0000313" key="14">
    <source>
        <dbReference type="Proteomes" id="UP000010792"/>
    </source>
</evidence>